<evidence type="ECO:0000313" key="2">
    <source>
        <dbReference type="Proteomes" id="UP000236286"/>
    </source>
</evidence>
<reference evidence="1 2" key="1">
    <citation type="submission" date="2017-10" db="EMBL/GenBank/DDBJ databases">
        <title>Genome announcement of Methylocella silvestris TVC from permafrost.</title>
        <authorList>
            <person name="Wang J."/>
            <person name="Geng K."/>
            <person name="Ul-Haque F."/>
            <person name="Crombie A.T."/>
            <person name="Street L.E."/>
            <person name="Wookey P.A."/>
            <person name="Murrell J.C."/>
            <person name="Pratscher J."/>
        </authorList>
    </citation>
    <scope>NUCLEOTIDE SEQUENCE [LARGE SCALE GENOMIC DNA]</scope>
    <source>
        <strain evidence="1 2">TVC</strain>
    </source>
</reference>
<comment type="caution">
    <text evidence="1">The sequence shown here is derived from an EMBL/GenBank/DDBJ whole genome shotgun (WGS) entry which is preliminary data.</text>
</comment>
<dbReference type="AlphaFoldDB" id="A0A2J7TJ44"/>
<dbReference type="RefSeq" id="WP_102843088.1">
    <property type="nucleotide sequence ID" value="NZ_PDZR01000005.1"/>
</dbReference>
<dbReference type="Proteomes" id="UP000236286">
    <property type="component" value="Unassembled WGS sequence"/>
</dbReference>
<dbReference type="Pfam" id="PF10984">
    <property type="entry name" value="DUF2794"/>
    <property type="match status" value="1"/>
</dbReference>
<dbReference type="InterPro" id="IPR021252">
    <property type="entry name" value="DUF2794"/>
</dbReference>
<dbReference type="OrthoDB" id="7159482at2"/>
<name>A0A2J7TJ44_METSI</name>
<proteinExistence type="predicted"/>
<accession>A0A2J7TJ44</accession>
<sequence length="129" mass="14377">MSDLETSEEANPAAEMRAPALAFRAAPQTQAPVSFDRSELREILNLYGRKVAEGEWRDYAVDFTAQKAIFSVYRRACECALYRIEKTPKLARKQGAYAVVATGGLVLKRGGDLRRVLAVLDKRLRLVSS</sequence>
<protein>
    <recommendedName>
        <fullName evidence="3">DUF2794 domain-containing protein</fullName>
    </recommendedName>
</protein>
<evidence type="ECO:0008006" key="3">
    <source>
        <dbReference type="Google" id="ProtNLM"/>
    </source>
</evidence>
<organism evidence="1 2">
    <name type="scientific">Methylocella silvestris</name>
    <dbReference type="NCBI Taxonomy" id="199596"/>
    <lineage>
        <taxon>Bacteria</taxon>
        <taxon>Pseudomonadati</taxon>
        <taxon>Pseudomonadota</taxon>
        <taxon>Alphaproteobacteria</taxon>
        <taxon>Hyphomicrobiales</taxon>
        <taxon>Beijerinckiaceae</taxon>
        <taxon>Methylocella</taxon>
    </lineage>
</organism>
<gene>
    <name evidence="1" type="ORF">CR492_07100</name>
</gene>
<dbReference type="EMBL" id="PDZR01000005">
    <property type="protein sequence ID" value="PNG26792.1"/>
    <property type="molecule type" value="Genomic_DNA"/>
</dbReference>
<evidence type="ECO:0000313" key="1">
    <source>
        <dbReference type="EMBL" id="PNG26792.1"/>
    </source>
</evidence>